<proteinExistence type="predicted"/>
<organism evidence="2 3">
    <name type="scientific">Synaphobranchus kaupii</name>
    <name type="common">Kaup's arrowtooth eel</name>
    <dbReference type="NCBI Taxonomy" id="118154"/>
    <lineage>
        <taxon>Eukaryota</taxon>
        <taxon>Metazoa</taxon>
        <taxon>Chordata</taxon>
        <taxon>Craniata</taxon>
        <taxon>Vertebrata</taxon>
        <taxon>Euteleostomi</taxon>
        <taxon>Actinopterygii</taxon>
        <taxon>Neopterygii</taxon>
        <taxon>Teleostei</taxon>
        <taxon>Anguilliformes</taxon>
        <taxon>Synaphobranchidae</taxon>
        <taxon>Synaphobranchus</taxon>
    </lineage>
</organism>
<comment type="caution">
    <text evidence="2">The sequence shown here is derived from an EMBL/GenBank/DDBJ whole genome shotgun (WGS) entry which is preliminary data.</text>
</comment>
<evidence type="ECO:0000313" key="3">
    <source>
        <dbReference type="Proteomes" id="UP001152622"/>
    </source>
</evidence>
<feature type="region of interest" description="Disordered" evidence="1">
    <location>
        <begin position="10"/>
        <end position="32"/>
    </location>
</feature>
<name>A0A9Q1IM12_SYNKA</name>
<dbReference type="AlphaFoldDB" id="A0A9Q1IM12"/>
<sequence>MKGSVALLPFSQAGQHLPTPQQTGPHSAAGIRGEEGPAWLMASFSSERNSLPLQGFVGVEEERGGLGSRVLRRGSCARKALGPRPPRAPPRAPFHLSLPQAVIALSGDRERAWPSKKGTALRAAWLPELRYVVLPGPFRFPSACRNPVWVFQSALRACVDRDYSMSQNSLQQYVQEEPSATALSGGAVWRGHPGARTPLLAQHGVQVSARGAADGEAKAARACVRARDYSGLALKGQARPSLREVPCGFCVNV</sequence>
<protein>
    <submittedName>
        <fullName evidence="2">Uncharacterized protein</fullName>
    </submittedName>
</protein>
<evidence type="ECO:0000256" key="1">
    <source>
        <dbReference type="SAM" id="MobiDB-lite"/>
    </source>
</evidence>
<dbReference type="Proteomes" id="UP001152622">
    <property type="component" value="Chromosome 13"/>
</dbReference>
<keyword evidence="3" id="KW-1185">Reference proteome</keyword>
<reference evidence="2" key="1">
    <citation type="journal article" date="2023" name="Science">
        <title>Genome structures resolve the early diversification of teleost fishes.</title>
        <authorList>
            <person name="Parey E."/>
            <person name="Louis A."/>
            <person name="Montfort J."/>
            <person name="Bouchez O."/>
            <person name="Roques C."/>
            <person name="Iampietro C."/>
            <person name="Lluch J."/>
            <person name="Castinel A."/>
            <person name="Donnadieu C."/>
            <person name="Desvignes T."/>
            <person name="Floi Bucao C."/>
            <person name="Jouanno E."/>
            <person name="Wen M."/>
            <person name="Mejri S."/>
            <person name="Dirks R."/>
            <person name="Jansen H."/>
            <person name="Henkel C."/>
            <person name="Chen W.J."/>
            <person name="Zahm M."/>
            <person name="Cabau C."/>
            <person name="Klopp C."/>
            <person name="Thompson A.W."/>
            <person name="Robinson-Rechavi M."/>
            <person name="Braasch I."/>
            <person name="Lecointre G."/>
            <person name="Bobe J."/>
            <person name="Postlethwait J.H."/>
            <person name="Berthelot C."/>
            <person name="Roest Crollius H."/>
            <person name="Guiguen Y."/>
        </authorList>
    </citation>
    <scope>NUCLEOTIDE SEQUENCE</scope>
    <source>
        <strain evidence="2">WJC10195</strain>
    </source>
</reference>
<feature type="compositionally biased region" description="Polar residues" evidence="1">
    <location>
        <begin position="12"/>
        <end position="25"/>
    </location>
</feature>
<dbReference type="EMBL" id="JAINUF010000013">
    <property type="protein sequence ID" value="KAJ8344470.1"/>
    <property type="molecule type" value="Genomic_DNA"/>
</dbReference>
<evidence type="ECO:0000313" key="2">
    <source>
        <dbReference type="EMBL" id="KAJ8344470.1"/>
    </source>
</evidence>
<gene>
    <name evidence="2" type="ORF">SKAU_G00317990</name>
</gene>
<accession>A0A9Q1IM12</accession>